<gene>
    <name evidence="2" type="primary">OSJNBa0013M12.12</name>
</gene>
<reference evidence="3" key="2">
    <citation type="journal article" date="2008" name="Nucleic Acids Res.">
        <title>The rice annotation project database (RAP-DB): 2008 update.</title>
        <authorList>
            <consortium name="The rice annotation project (RAP)"/>
        </authorList>
    </citation>
    <scope>GENOME REANNOTATION</scope>
    <source>
        <strain evidence="3">cv. Nipponbare</strain>
    </source>
</reference>
<accession>Q9FRE8</accession>
<proteinExistence type="predicted"/>
<dbReference type="AlphaFoldDB" id="Q9FRE8"/>
<name>Q9FRE8_ORYSJ</name>
<sequence>MSKAATRGRDEADAVPKANDGDHGSRPQRDERHGRGPRRMRKPAAPPSFRRRALVHSLFDWWRFPDGKEKLDMSETFTDRCHGKKHGPSDE</sequence>
<protein>
    <submittedName>
        <fullName evidence="2">Uncharacterized protein</fullName>
    </submittedName>
</protein>
<evidence type="ECO:0000313" key="3">
    <source>
        <dbReference type="Proteomes" id="UP000000763"/>
    </source>
</evidence>
<organism evidence="2 3">
    <name type="scientific">Oryza sativa subsp. japonica</name>
    <name type="common">Rice</name>
    <dbReference type="NCBI Taxonomy" id="39947"/>
    <lineage>
        <taxon>Eukaryota</taxon>
        <taxon>Viridiplantae</taxon>
        <taxon>Streptophyta</taxon>
        <taxon>Embryophyta</taxon>
        <taxon>Tracheophyta</taxon>
        <taxon>Spermatophyta</taxon>
        <taxon>Magnoliopsida</taxon>
        <taxon>Liliopsida</taxon>
        <taxon>Poales</taxon>
        <taxon>Poaceae</taxon>
        <taxon>BOP clade</taxon>
        <taxon>Oryzoideae</taxon>
        <taxon>Oryzeae</taxon>
        <taxon>Oryzinae</taxon>
        <taxon>Oryza</taxon>
        <taxon>Oryza sativa</taxon>
    </lineage>
</organism>
<feature type="compositionally biased region" description="Basic and acidic residues" evidence="1">
    <location>
        <begin position="7"/>
        <end position="34"/>
    </location>
</feature>
<dbReference type="Proteomes" id="UP000000763">
    <property type="component" value="Chromosome 3"/>
</dbReference>
<evidence type="ECO:0000256" key="1">
    <source>
        <dbReference type="SAM" id="MobiDB-lite"/>
    </source>
</evidence>
<feature type="region of interest" description="Disordered" evidence="1">
    <location>
        <begin position="1"/>
        <end position="50"/>
    </location>
</feature>
<reference evidence="3" key="1">
    <citation type="journal article" date="2005" name="Nature">
        <title>The map-based sequence of the rice genome.</title>
        <authorList>
            <consortium name="International rice genome sequencing project (IRGSP)"/>
            <person name="Matsumoto T."/>
            <person name="Wu J."/>
            <person name="Kanamori H."/>
            <person name="Katayose Y."/>
            <person name="Fujisawa M."/>
            <person name="Namiki N."/>
            <person name="Mizuno H."/>
            <person name="Yamamoto K."/>
            <person name="Antonio B.A."/>
            <person name="Baba T."/>
            <person name="Sakata K."/>
            <person name="Nagamura Y."/>
            <person name="Aoki H."/>
            <person name="Arikawa K."/>
            <person name="Arita K."/>
            <person name="Bito T."/>
            <person name="Chiden Y."/>
            <person name="Fujitsuka N."/>
            <person name="Fukunaka R."/>
            <person name="Hamada M."/>
            <person name="Harada C."/>
            <person name="Hayashi A."/>
            <person name="Hijishita S."/>
            <person name="Honda M."/>
            <person name="Hosokawa S."/>
            <person name="Ichikawa Y."/>
            <person name="Idonuma A."/>
            <person name="Iijima M."/>
            <person name="Ikeda M."/>
            <person name="Ikeno M."/>
            <person name="Ito K."/>
            <person name="Ito S."/>
            <person name="Ito T."/>
            <person name="Ito Y."/>
            <person name="Ito Y."/>
            <person name="Iwabuchi A."/>
            <person name="Kamiya K."/>
            <person name="Karasawa W."/>
            <person name="Kurita K."/>
            <person name="Katagiri S."/>
            <person name="Kikuta A."/>
            <person name="Kobayashi H."/>
            <person name="Kobayashi N."/>
            <person name="Machita K."/>
            <person name="Maehara T."/>
            <person name="Masukawa M."/>
            <person name="Mizubayashi T."/>
            <person name="Mukai Y."/>
            <person name="Nagasaki H."/>
            <person name="Nagata Y."/>
            <person name="Naito S."/>
            <person name="Nakashima M."/>
            <person name="Nakama Y."/>
            <person name="Nakamichi Y."/>
            <person name="Nakamura M."/>
            <person name="Meguro A."/>
            <person name="Negishi M."/>
            <person name="Ohta I."/>
            <person name="Ohta T."/>
            <person name="Okamoto M."/>
            <person name="Ono N."/>
            <person name="Saji S."/>
            <person name="Sakaguchi M."/>
            <person name="Sakai K."/>
            <person name="Shibata M."/>
            <person name="Shimokawa T."/>
            <person name="Song J."/>
            <person name="Takazaki Y."/>
            <person name="Terasawa K."/>
            <person name="Tsugane M."/>
            <person name="Tsuji K."/>
            <person name="Ueda S."/>
            <person name="Waki K."/>
            <person name="Yamagata H."/>
            <person name="Yamamoto M."/>
            <person name="Yamamoto S."/>
            <person name="Yamane H."/>
            <person name="Yoshiki S."/>
            <person name="Yoshihara R."/>
            <person name="Yukawa K."/>
            <person name="Zhong H."/>
            <person name="Yano M."/>
            <person name="Yuan Q."/>
            <person name="Ouyang S."/>
            <person name="Liu J."/>
            <person name="Jones K.M."/>
            <person name="Gansberger K."/>
            <person name="Moffat K."/>
            <person name="Hill J."/>
            <person name="Bera J."/>
            <person name="Fadrosh D."/>
            <person name="Jin S."/>
            <person name="Johri S."/>
            <person name="Kim M."/>
            <person name="Overton L."/>
            <person name="Reardon M."/>
            <person name="Tsitrin T."/>
            <person name="Vuong H."/>
            <person name="Weaver B."/>
            <person name="Ciecko A."/>
            <person name="Tallon L."/>
            <person name="Jackson J."/>
            <person name="Pai G."/>
            <person name="Aken S.V."/>
            <person name="Utterback T."/>
            <person name="Reidmuller S."/>
            <person name="Feldblyum T."/>
            <person name="Hsiao J."/>
            <person name="Zismann V."/>
            <person name="Iobst S."/>
            <person name="de Vazeille A.R."/>
            <person name="Buell C.R."/>
            <person name="Ying K."/>
            <person name="Li Y."/>
            <person name="Lu T."/>
            <person name="Huang Y."/>
            <person name="Zhao Q."/>
            <person name="Feng Q."/>
            <person name="Zhang L."/>
            <person name="Zhu J."/>
            <person name="Weng Q."/>
            <person name="Mu J."/>
            <person name="Lu Y."/>
            <person name="Fan D."/>
            <person name="Liu Y."/>
            <person name="Guan J."/>
            <person name="Zhang Y."/>
            <person name="Yu S."/>
            <person name="Liu X."/>
            <person name="Zhang Y."/>
            <person name="Hong G."/>
            <person name="Han B."/>
            <person name="Choisne N."/>
            <person name="Demange N."/>
            <person name="Orjeda G."/>
            <person name="Samain S."/>
            <person name="Cattolico L."/>
            <person name="Pelletier E."/>
            <person name="Couloux A."/>
            <person name="Segurens B."/>
            <person name="Wincker P."/>
            <person name="D'Hont A."/>
            <person name="Scarpelli C."/>
            <person name="Weissenbach J."/>
            <person name="Salanoubat M."/>
            <person name="Quetier F."/>
            <person name="Yu Y."/>
            <person name="Kim H.R."/>
            <person name="Rambo T."/>
            <person name="Currie J."/>
            <person name="Collura K."/>
            <person name="Luo M."/>
            <person name="Yang T."/>
            <person name="Ammiraju J.S.S."/>
            <person name="Engler F."/>
            <person name="Soderlund C."/>
            <person name="Wing R.A."/>
            <person name="Palmer L.E."/>
            <person name="de la Bastide M."/>
            <person name="Spiegel L."/>
            <person name="Nascimento L."/>
            <person name="Zutavern T."/>
            <person name="O'Shaughnessy A."/>
            <person name="Dike S."/>
            <person name="Dedhia N."/>
            <person name="Preston R."/>
            <person name="Balija V."/>
            <person name="McCombie W.R."/>
            <person name="Chow T."/>
            <person name="Chen H."/>
            <person name="Chung M."/>
            <person name="Chen C."/>
            <person name="Shaw J."/>
            <person name="Wu H."/>
            <person name="Hsiao K."/>
            <person name="Chao Y."/>
            <person name="Chu M."/>
            <person name="Cheng C."/>
            <person name="Hour A."/>
            <person name="Lee P."/>
            <person name="Lin S."/>
            <person name="Lin Y."/>
            <person name="Liou J."/>
            <person name="Liu S."/>
            <person name="Hsing Y."/>
            <person name="Raghuvanshi S."/>
            <person name="Mohanty A."/>
            <person name="Bharti A.K."/>
            <person name="Gaur A."/>
            <person name="Gupta V."/>
            <person name="Kumar D."/>
            <person name="Ravi V."/>
            <person name="Vij S."/>
            <person name="Kapur A."/>
            <person name="Khurana P."/>
            <person name="Khurana P."/>
            <person name="Khurana J.P."/>
            <person name="Tyagi A.K."/>
            <person name="Gaikwad K."/>
            <person name="Singh A."/>
            <person name="Dalal V."/>
            <person name="Srivastava S."/>
            <person name="Dixit A."/>
            <person name="Pal A.K."/>
            <person name="Ghazi I.A."/>
            <person name="Yadav M."/>
            <person name="Pandit A."/>
            <person name="Bhargava A."/>
            <person name="Sureshbabu K."/>
            <person name="Batra K."/>
            <person name="Sharma T.R."/>
            <person name="Mohapatra T."/>
            <person name="Singh N.K."/>
            <person name="Messing J."/>
            <person name="Nelson A.B."/>
            <person name="Fuks G."/>
            <person name="Kavchok S."/>
            <person name="Keizer G."/>
            <person name="Linton E."/>
            <person name="Llaca V."/>
            <person name="Song R."/>
            <person name="Tanyolac B."/>
            <person name="Young S."/>
            <person name="Ho-Il K."/>
            <person name="Hahn J.H."/>
            <person name="Sangsakoo G."/>
            <person name="Vanavichit A."/>
            <person name="de Mattos Luiz.A.T."/>
            <person name="Zimmer P.D."/>
            <person name="Malone G."/>
            <person name="Dellagostin O."/>
            <person name="de Oliveira A.C."/>
            <person name="Bevan M."/>
            <person name="Bancroft I."/>
            <person name="Minx P."/>
            <person name="Cordum H."/>
            <person name="Wilson R."/>
            <person name="Cheng Z."/>
            <person name="Jin W."/>
            <person name="Jiang J."/>
            <person name="Leong S.A."/>
            <person name="Iwama H."/>
            <person name="Gojobori T."/>
            <person name="Itoh T."/>
            <person name="Niimura Y."/>
            <person name="Fujii Y."/>
            <person name="Habara T."/>
            <person name="Sakai H."/>
            <person name="Sato Y."/>
            <person name="Wilson G."/>
            <person name="Kumar K."/>
            <person name="McCouch S."/>
            <person name="Juretic N."/>
            <person name="Hoen D."/>
            <person name="Wright S."/>
            <person name="Bruskiewich R."/>
            <person name="Bureau T."/>
            <person name="Miyao A."/>
            <person name="Hirochika H."/>
            <person name="Nishikawa T."/>
            <person name="Kadowaki K."/>
            <person name="Sugiura M."/>
            <person name="Burr B."/>
            <person name="Sasaki T."/>
        </authorList>
    </citation>
    <scope>NUCLEOTIDE SEQUENCE [LARGE SCALE GENOMIC DNA]</scope>
    <source>
        <strain evidence="3">cv. Nipponbare</strain>
    </source>
</reference>
<evidence type="ECO:0000313" key="2">
    <source>
        <dbReference type="EMBL" id="AAG46121.1"/>
    </source>
</evidence>
<dbReference type="EMBL" id="AC082644">
    <property type="protein sequence ID" value="AAG46121.1"/>
    <property type="molecule type" value="Genomic_DNA"/>
</dbReference>